<feature type="non-terminal residue" evidence="1">
    <location>
        <position position="1"/>
    </location>
</feature>
<name>A0ACB9W0D1_CHAAC</name>
<dbReference type="Proteomes" id="UP001057452">
    <property type="component" value="Chromosome 20"/>
</dbReference>
<proteinExistence type="predicted"/>
<accession>A0ACB9W0D1</accession>
<evidence type="ECO:0000313" key="2">
    <source>
        <dbReference type="Proteomes" id="UP001057452"/>
    </source>
</evidence>
<keyword evidence="2" id="KW-1185">Reference proteome</keyword>
<evidence type="ECO:0000313" key="1">
    <source>
        <dbReference type="EMBL" id="KAI4806256.1"/>
    </source>
</evidence>
<feature type="non-terminal residue" evidence="1">
    <location>
        <position position="78"/>
    </location>
</feature>
<gene>
    <name evidence="1" type="ORF">KUCAC02_017089</name>
</gene>
<comment type="caution">
    <text evidence="1">The sequence shown here is derived from an EMBL/GenBank/DDBJ whole genome shotgun (WGS) entry which is preliminary data.</text>
</comment>
<sequence>SCPPSLHQQGPGLGCRGDEEEKEGQDTGYISVGQPDSLECSLAGQTCLVTFNQFPREACLALSSAFYKVPQSHTVHKQ</sequence>
<organism evidence="1 2">
    <name type="scientific">Chaenocephalus aceratus</name>
    <name type="common">Blackfin icefish</name>
    <name type="synonym">Chaenichthys aceratus</name>
    <dbReference type="NCBI Taxonomy" id="36190"/>
    <lineage>
        <taxon>Eukaryota</taxon>
        <taxon>Metazoa</taxon>
        <taxon>Chordata</taxon>
        <taxon>Craniata</taxon>
        <taxon>Vertebrata</taxon>
        <taxon>Euteleostomi</taxon>
        <taxon>Actinopterygii</taxon>
        <taxon>Neopterygii</taxon>
        <taxon>Teleostei</taxon>
        <taxon>Neoteleostei</taxon>
        <taxon>Acanthomorphata</taxon>
        <taxon>Eupercaria</taxon>
        <taxon>Perciformes</taxon>
        <taxon>Notothenioidei</taxon>
        <taxon>Channichthyidae</taxon>
        <taxon>Chaenocephalus</taxon>
    </lineage>
</organism>
<protein>
    <submittedName>
        <fullName evidence="1">Uncharacterized protein</fullName>
    </submittedName>
</protein>
<reference evidence="1" key="1">
    <citation type="submission" date="2022-05" db="EMBL/GenBank/DDBJ databases">
        <title>Chromosome-level genome of Chaenocephalus aceratus.</title>
        <authorList>
            <person name="Park H."/>
        </authorList>
    </citation>
    <scope>NUCLEOTIDE SEQUENCE</scope>
    <source>
        <strain evidence="1">KU_202001</strain>
    </source>
</reference>
<dbReference type="EMBL" id="CM043804">
    <property type="protein sequence ID" value="KAI4806256.1"/>
    <property type="molecule type" value="Genomic_DNA"/>
</dbReference>